<gene>
    <name evidence="2" type="ORF">BJ878DRAFT_425081</name>
</gene>
<organism evidence="2 3">
    <name type="scientific">Calycina marina</name>
    <dbReference type="NCBI Taxonomy" id="1763456"/>
    <lineage>
        <taxon>Eukaryota</taxon>
        <taxon>Fungi</taxon>
        <taxon>Dikarya</taxon>
        <taxon>Ascomycota</taxon>
        <taxon>Pezizomycotina</taxon>
        <taxon>Leotiomycetes</taxon>
        <taxon>Helotiales</taxon>
        <taxon>Pezizellaceae</taxon>
        <taxon>Calycina</taxon>
    </lineage>
</organism>
<comment type="caution">
    <text evidence="2">The sequence shown here is derived from an EMBL/GenBank/DDBJ whole genome shotgun (WGS) entry which is preliminary data.</text>
</comment>
<dbReference type="InterPro" id="IPR010730">
    <property type="entry name" value="HET"/>
</dbReference>
<dbReference type="Proteomes" id="UP000887226">
    <property type="component" value="Unassembled WGS sequence"/>
</dbReference>
<keyword evidence="3" id="KW-1185">Reference proteome</keyword>
<evidence type="ECO:0000313" key="2">
    <source>
        <dbReference type="EMBL" id="KAG9242814.1"/>
    </source>
</evidence>
<feature type="non-terminal residue" evidence="2">
    <location>
        <position position="1"/>
    </location>
</feature>
<evidence type="ECO:0000259" key="1">
    <source>
        <dbReference type="Pfam" id="PF06985"/>
    </source>
</evidence>
<dbReference type="PANTHER" id="PTHR24148">
    <property type="entry name" value="ANKYRIN REPEAT DOMAIN-CONTAINING PROTEIN 39 HOMOLOG-RELATED"/>
    <property type="match status" value="1"/>
</dbReference>
<dbReference type="OrthoDB" id="5386682at2759"/>
<dbReference type="AlphaFoldDB" id="A0A9P7YZR1"/>
<protein>
    <submittedName>
        <fullName evidence="2">Heterokaryon incompatibility protein-domain-containing protein</fullName>
    </submittedName>
</protein>
<dbReference type="InterPro" id="IPR052895">
    <property type="entry name" value="HetReg/Transcr_Mod"/>
</dbReference>
<name>A0A9P7YZR1_9HELO</name>
<evidence type="ECO:0000313" key="3">
    <source>
        <dbReference type="Proteomes" id="UP000887226"/>
    </source>
</evidence>
<feature type="domain" description="Heterokaryon incompatibility" evidence="1">
    <location>
        <begin position="31"/>
        <end position="175"/>
    </location>
</feature>
<dbReference type="PANTHER" id="PTHR24148:SF64">
    <property type="entry name" value="HETEROKARYON INCOMPATIBILITY DOMAIN-CONTAINING PROTEIN"/>
    <property type="match status" value="1"/>
</dbReference>
<dbReference type="Pfam" id="PF06985">
    <property type="entry name" value="HET"/>
    <property type="match status" value="1"/>
</dbReference>
<proteinExistence type="predicted"/>
<accession>A0A9P7YZR1</accession>
<dbReference type="EMBL" id="MU254034">
    <property type="protein sequence ID" value="KAG9242814.1"/>
    <property type="molecule type" value="Genomic_DNA"/>
</dbReference>
<sequence>IRLLTLASERSDDPLHGRLLPTFLHDGQSNYRDISYCWGEPVLSSHINTEGTEYRNTLSLSNALKRFRGEGDMVFLWCDSLCINQVDIEEHNWQVTMMADVYEQVSSVVIWLGEACKWMKLLKCLSNVPTENLATDLKRFCADPLASFRGGEDIVNALRRFLGAPYFQRLWLFQELALGRNIIF</sequence>
<reference evidence="2" key="1">
    <citation type="journal article" date="2021" name="IMA Fungus">
        <title>Genomic characterization of three marine fungi, including Emericellopsis atlantica sp. nov. with signatures of a generalist lifestyle and marine biomass degradation.</title>
        <authorList>
            <person name="Hagestad O.C."/>
            <person name="Hou L."/>
            <person name="Andersen J.H."/>
            <person name="Hansen E.H."/>
            <person name="Altermark B."/>
            <person name="Li C."/>
            <person name="Kuhnert E."/>
            <person name="Cox R.J."/>
            <person name="Crous P.W."/>
            <person name="Spatafora J.W."/>
            <person name="Lail K."/>
            <person name="Amirebrahimi M."/>
            <person name="Lipzen A."/>
            <person name="Pangilinan J."/>
            <person name="Andreopoulos W."/>
            <person name="Hayes R.D."/>
            <person name="Ng V."/>
            <person name="Grigoriev I.V."/>
            <person name="Jackson S.A."/>
            <person name="Sutton T.D.S."/>
            <person name="Dobson A.D.W."/>
            <person name="Rama T."/>
        </authorList>
    </citation>
    <scope>NUCLEOTIDE SEQUENCE</scope>
    <source>
        <strain evidence="2">TRa3180A</strain>
    </source>
</reference>